<keyword evidence="3" id="KW-1185">Reference proteome</keyword>
<feature type="compositionally biased region" description="Basic and acidic residues" evidence="1">
    <location>
        <begin position="7"/>
        <end position="17"/>
    </location>
</feature>
<name>A0ABQ3UFR9_9CHLR</name>
<organism evidence="2 3">
    <name type="scientific">Ktedonobacter robiniae</name>
    <dbReference type="NCBI Taxonomy" id="2778365"/>
    <lineage>
        <taxon>Bacteria</taxon>
        <taxon>Bacillati</taxon>
        <taxon>Chloroflexota</taxon>
        <taxon>Ktedonobacteria</taxon>
        <taxon>Ktedonobacterales</taxon>
        <taxon>Ktedonobacteraceae</taxon>
        <taxon>Ktedonobacter</taxon>
    </lineage>
</organism>
<comment type="caution">
    <text evidence="2">The sequence shown here is derived from an EMBL/GenBank/DDBJ whole genome shotgun (WGS) entry which is preliminary data.</text>
</comment>
<proteinExistence type="predicted"/>
<feature type="region of interest" description="Disordered" evidence="1">
    <location>
        <begin position="1"/>
        <end position="52"/>
    </location>
</feature>
<dbReference type="Proteomes" id="UP000654345">
    <property type="component" value="Unassembled WGS sequence"/>
</dbReference>
<accession>A0ABQ3UFR9</accession>
<dbReference type="EMBL" id="BNJG01000001">
    <property type="protein sequence ID" value="GHO51558.1"/>
    <property type="molecule type" value="Genomic_DNA"/>
</dbReference>
<evidence type="ECO:0000313" key="3">
    <source>
        <dbReference type="Proteomes" id="UP000654345"/>
    </source>
</evidence>
<evidence type="ECO:0000313" key="2">
    <source>
        <dbReference type="EMBL" id="GHO51558.1"/>
    </source>
</evidence>
<protein>
    <submittedName>
        <fullName evidence="2">Uncharacterized protein</fullName>
    </submittedName>
</protein>
<sequence>MAPHIQYSEKRDNKGREPGTGIIPESGNQEKRERTQLHDREPTRRKCAGGEDETYRDAVRWLTLYGQAPTNNRQ</sequence>
<gene>
    <name evidence="2" type="ORF">KSB_00330</name>
</gene>
<reference evidence="2 3" key="1">
    <citation type="journal article" date="2021" name="Int. J. Syst. Evol. Microbiol.">
        <title>Reticulibacter mediterranei gen. nov., sp. nov., within the new family Reticulibacteraceae fam. nov., and Ktedonospora formicarum gen. nov., sp. nov., Ktedonobacter robiniae sp. nov., Dictyobacter formicarum sp. nov. and Dictyobacter arantiisoli sp. nov., belonging to the class Ktedonobacteria.</title>
        <authorList>
            <person name="Yabe S."/>
            <person name="Zheng Y."/>
            <person name="Wang C.M."/>
            <person name="Sakai Y."/>
            <person name="Abe K."/>
            <person name="Yokota A."/>
            <person name="Donadio S."/>
            <person name="Cavaletti L."/>
            <person name="Monciardini P."/>
        </authorList>
    </citation>
    <scope>NUCLEOTIDE SEQUENCE [LARGE SCALE GENOMIC DNA]</scope>
    <source>
        <strain evidence="2 3">SOSP1-30</strain>
    </source>
</reference>
<evidence type="ECO:0000256" key="1">
    <source>
        <dbReference type="SAM" id="MobiDB-lite"/>
    </source>
</evidence>
<feature type="compositionally biased region" description="Basic and acidic residues" evidence="1">
    <location>
        <begin position="28"/>
        <end position="44"/>
    </location>
</feature>